<dbReference type="Proteomes" id="UP001595621">
    <property type="component" value="Unassembled WGS sequence"/>
</dbReference>
<reference evidence="9" key="1">
    <citation type="journal article" date="2019" name="Int. J. Syst. Evol. Microbiol.">
        <title>The Global Catalogue of Microorganisms (GCM) 10K type strain sequencing project: providing services to taxonomists for standard genome sequencing and annotation.</title>
        <authorList>
            <consortium name="The Broad Institute Genomics Platform"/>
            <consortium name="The Broad Institute Genome Sequencing Center for Infectious Disease"/>
            <person name="Wu L."/>
            <person name="Ma J."/>
        </authorList>
    </citation>
    <scope>NUCLEOTIDE SEQUENCE [LARGE SCALE GENOMIC DNA]</scope>
    <source>
        <strain evidence="9">KCTC 52277</strain>
    </source>
</reference>
<evidence type="ECO:0000256" key="6">
    <source>
        <dbReference type="SAM" id="Phobius"/>
    </source>
</evidence>
<dbReference type="PROSITE" id="PS50111">
    <property type="entry name" value="CHEMOTAXIS_TRANSDUC_2"/>
    <property type="match status" value="1"/>
</dbReference>
<dbReference type="Pfam" id="PF00015">
    <property type="entry name" value="MCPsignal"/>
    <property type="match status" value="1"/>
</dbReference>
<keyword evidence="6" id="KW-0812">Transmembrane</keyword>
<comment type="similarity">
    <text evidence="3">Belongs to the methyl-accepting chemotaxis (MCP) protein family.</text>
</comment>
<feature type="domain" description="Methyl-accepting transducer" evidence="7">
    <location>
        <begin position="307"/>
        <end position="536"/>
    </location>
</feature>
<proteinExistence type="inferred from homology"/>
<comment type="caution">
    <text evidence="8">The sequence shown here is derived from an EMBL/GenBank/DDBJ whole genome shotgun (WGS) entry which is preliminary data.</text>
</comment>
<dbReference type="PANTHER" id="PTHR43531:SF11">
    <property type="entry name" value="METHYL-ACCEPTING CHEMOTAXIS PROTEIN 3"/>
    <property type="match status" value="1"/>
</dbReference>
<dbReference type="InterPro" id="IPR051310">
    <property type="entry name" value="MCP_chemotaxis"/>
</dbReference>
<keyword evidence="1" id="KW-0145">Chemotaxis</keyword>
<dbReference type="PANTHER" id="PTHR43531">
    <property type="entry name" value="PROTEIN ICFG"/>
    <property type="match status" value="1"/>
</dbReference>
<feature type="region of interest" description="Disordered" evidence="5">
    <location>
        <begin position="557"/>
        <end position="580"/>
    </location>
</feature>
<organism evidence="8 9">
    <name type="scientific">Shewanella submarina</name>
    <dbReference type="NCBI Taxonomy" id="2016376"/>
    <lineage>
        <taxon>Bacteria</taxon>
        <taxon>Pseudomonadati</taxon>
        <taxon>Pseudomonadota</taxon>
        <taxon>Gammaproteobacteria</taxon>
        <taxon>Alteromonadales</taxon>
        <taxon>Shewanellaceae</taxon>
        <taxon>Shewanella</taxon>
    </lineage>
</organism>
<dbReference type="CDD" id="cd11386">
    <property type="entry name" value="MCP_signal"/>
    <property type="match status" value="1"/>
</dbReference>
<evidence type="ECO:0000313" key="9">
    <source>
        <dbReference type="Proteomes" id="UP001595621"/>
    </source>
</evidence>
<feature type="compositionally biased region" description="Basic and acidic residues" evidence="5">
    <location>
        <begin position="557"/>
        <end position="571"/>
    </location>
</feature>
<dbReference type="RefSeq" id="WP_248936752.1">
    <property type="nucleotide sequence ID" value="NZ_JAKILF010000006.1"/>
</dbReference>
<evidence type="ECO:0000256" key="3">
    <source>
        <dbReference type="ARBA" id="ARBA00029447"/>
    </source>
</evidence>
<evidence type="ECO:0000256" key="5">
    <source>
        <dbReference type="SAM" id="MobiDB-lite"/>
    </source>
</evidence>
<evidence type="ECO:0000256" key="4">
    <source>
        <dbReference type="PROSITE-ProRule" id="PRU00284"/>
    </source>
</evidence>
<protein>
    <submittedName>
        <fullName evidence="8">Methyl-accepting chemotaxis protein</fullName>
    </submittedName>
</protein>
<evidence type="ECO:0000256" key="1">
    <source>
        <dbReference type="ARBA" id="ARBA00022500"/>
    </source>
</evidence>
<keyword evidence="9" id="KW-1185">Reference proteome</keyword>
<keyword evidence="6" id="KW-0472">Membrane</keyword>
<evidence type="ECO:0000313" key="8">
    <source>
        <dbReference type="EMBL" id="MFC3139174.1"/>
    </source>
</evidence>
<feature type="transmembrane region" description="Helical" evidence="6">
    <location>
        <begin position="6"/>
        <end position="26"/>
    </location>
</feature>
<dbReference type="InterPro" id="IPR004090">
    <property type="entry name" value="Chemotax_Me-accpt_rcpt"/>
</dbReference>
<accession>A0ABV7GCC3</accession>
<keyword evidence="6" id="KW-1133">Transmembrane helix</keyword>
<evidence type="ECO:0000259" key="7">
    <source>
        <dbReference type="PROSITE" id="PS50111"/>
    </source>
</evidence>
<dbReference type="SUPFAM" id="SSF58104">
    <property type="entry name" value="Methyl-accepting chemotaxis protein (MCP) signaling domain"/>
    <property type="match status" value="1"/>
</dbReference>
<dbReference type="EMBL" id="JBHRTD010000015">
    <property type="protein sequence ID" value="MFC3139174.1"/>
    <property type="molecule type" value="Genomic_DNA"/>
</dbReference>
<sequence>MKLRNVLLGIFGLISLFTIFTGFLVVRVEEIVSQLEQTANIRYQSYQAADELRQSSDDLTRLARTYVVTGDPRYEQMYQAVLDIRNGELPRPENYHLIYWDLVLEQGDKPKVDGELQALQSRMQQLGFSDREFALLTQAQNNSDALVNMEVKAMNAVKGRFLDPATGEYSVQGEPNLQLARDLMHNSAYHQEKARIMQPVDEFFQSLEQRTAAAQQQRLEQVMESVTFALIMAVSSLVLIILGFLMIKRFVALPMARLYQQLIQLKTGKAEQADTDTFRLSQFEELQESAQETLSSISSALVQVSEAADICASGAVEIASGNTDLSQRTESQASSIVEISASISEMRRSTESSATEANKANESAKEAKVQAVEGGEIVTAAIKAMDDIAVSSKKITNILTVIDEITFQTNLLALNASVEAARAGEQGRGFGVVAGEVRSLAQRSSVAAKNINELIQDSMDKVHAGTLHVNKAGEALINIKAQVAEVTEVIETLNTNTREQASGIAQIEQAIMDFEDSNQQNAAMVQQVSTASANVAEMAGQVVEMITGFHVAELKPTQERRSGEDRRKLTKGDSGIWDEF</sequence>
<evidence type="ECO:0000256" key="2">
    <source>
        <dbReference type="ARBA" id="ARBA00023224"/>
    </source>
</evidence>
<dbReference type="PRINTS" id="PR00260">
    <property type="entry name" value="CHEMTRNSDUCR"/>
</dbReference>
<gene>
    <name evidence="8" type="ORF">ACFOE0_13385</name>
</gene>
<feature type="transmembrane region" description="Helical" evidence="6">
    <location>
        <begin position="226"/>
        <end position="247"/>
    </location>
</feature>
<dbReference type="SMART" id="SM00283">
    <property type="entry name" value="MA"/>
    <property type="match status" value="1"/>
</dbReference>
<name>A0ABV7GCC3_9GAMM</name>
<dbReference type="InterPro" id="IPR004089">
    <property type="entry name" value="MCPsignal_dom"/>
</dbReference>
<dbReference type="Gene3D" id="1.10.287.950">
    <property type="entry name" value="Methyl-accepting chemotaxis protein"/>
    <property type="match status" value="1"/>
</dbReference>
<keyword evidence="2 4" id="KW-0807">Transducer</keyword>